<name>A0AA38M3L1_9CUCU</name>
<dbReference type="InterPro" id="IPR028089">
    <property type="entry name" value="DUF4455"/>
</dbReference>
<organism evidence="4 5">
    <name type="scientific">Zophobas morio</name>
    <dbReference type="NCBI Taxonomy" id="2755281"/>
    <lineage>
        <taxon>Eukaryota</taxon>
        <taxon>Metazoa</taxon>
        <taxon>Ecdysozoa</taxon>
        <taxon>Arthropoda</taxon>
        <taxon>Hexapoda</taxon>
        <taxon>Insecta</taxon>
        <taxon>Pterygota</taxon>
        <taxon>Neoptera</taxon>
        <taxon>Endopterygota</taxon>
        <taxon>Coleoptera</taxon>
        <taxon>Polyphaga</taxon>
        <taxon>Cucujiformia</taxon>
        <taxon>Tenebrionidae</taxon>
        <taxon>Zophobas</taxon>
    </lineage>
</organism>
<keyword evidence="1" id="KW-0175">Coiled coil</keyword>
<accession>A0AA38M3L1</accession>
<reference evidence="4" key="1">
    <citation type="journal article" date="2023" name="G3 (Bethesda)">
        <title>Whole genome assemblies of Zophobas morio and Tenebrio molitor.</title>
        <authorList>
            <person name="Kaur S."/>
            <person name="Stinson S.A."/>
            <person name="diCenzo G.C."/>
        </authorList>
    </citation>
    <scope>NUCLEOTIDE SEQUENCE</scope>
    <source>
        <strain evidence="4">QUZm001</strain>
    </source>
</reference>
<dbReference type="PANTHER" id="PTHR21444">
    <property type="entry name" value="COILED-COIL DOMAIN-CONTAINING PROTEIN 180"/>
    <property type="match status" value="1"/>
</dbReference>
<sequence>MSFRPLTQDYIDAVTLPANIAPVSSPSAAIQRLLSKREKSHNAVVSFIKDEFRRHNLELEEGMRKESVRLLETLEKIKNEVKNETKVLNYEKEELVGLDPSIFRTLPLRVHEFDEKRFKIIDEHYEKLKALEMERSKRFKGVLNEAYRKMEKICHLLPYDLMQYFENEIVKLNEITMNNYRYYSKIQSDLKLQIQEDSRTFHQELTVAKERHRRALKWIKVKGVVGFYKPGHLTGMAVEDLNEPSFATGLPLTADDVGIWSKHIQKTLDELDSNSRKLINMYKAAVIHSFNRLFEQMKNVMNVLLEDEPASTILSDTTYLKDDMYKDIANDIAQTYQCDMADLKDLWNTVTIYMESNIENTYFFLNGTSHLWDPHFARVQEFTQLVFQDLRLVIEKHDQAACSFDKKINTTLDKLREDSTIEKLNEHLREANKFTDSIGKLYYSQCDAEIQVLQKYRKFMDQEIDFLISEIDRFLSESGKNTNIREKRSSRLEDLKDESNEEVPVENPQDELIPHQMKACQFQVEAVNNWMFGLWEAIRRYMETCRKELTSQTNYWVETTSVKLKKRREVRQASHEPRYHRIKTAIYDARLKEINEHQEGLNRVEERVKKYLVDSSSFTYLCEENRVQIIQEYERFLRGIEEKLQRAKKSYEVAACIEQTKHVGDEVIKKIEGTFIENFKVLEENRKKIDKVICRFNASIKLFAEGGDYSRDEAKLFNKRILKIKKTVPKKYKKIMAEYNAMKNDTTQKFIKSQAAILARLDHSKVEFEHNEKICEKIKLLQNKIRRAAYDTKFKLHRIDACIDYYSEVSRFEIWKRKHFELMKDAIQECLQKIEEMTNILINAKNRDSGEYLNQLNDLIMDSFREIYRISKVSTTTHIFFFKIGLNATNTQRQRYSW</sequence>
<feature type="domain" description="DUF4455" evidence="3">
    <location>
        <begin position="329"/>
        <end position="464"/>
    </location>
</feature>
<evidence type="ECO:0000259" key="3">
    <source>
        <dbReference type="Pfam" id="PF14643"/>
    </source>
</evidence>
<dbReference type="Proteomes" id="UP001168821">
    <property type="component" value="Unassembled WGS sequence"/>
</dbReference>
<evidence type="ECO:0000313" key="5">
    <source>
        <dbReference type="Proteomes" id="UP001168821"/>
    </source>
</evidence>
<feature type="coiled-coil region" evidence="1">
    <location>
        <begin position="594"/>
        <end position="650"/>
    </location>
</feature>
<keyword evidence="5" id="KW-1185">Reference proteome</keyword>
<evidence type="ECO:0000256" key="1">
    <source>
        <dbReference type="SAM" id="Coils"/>
    </source>
</evidence>
<feature type="region of interest" description="Disordered" evidence="2">
    <location>
        <begin position="486"/>
        <end position="508"/>
    </location>
</feature>
<evidence type="ECO:0000313" key="4">
    <source>
        <dbReference type="EMBL" id="KAJ3641242.1"/>
    </source>
</evidence>
<gene>
    <name evidence="4" type="ORF">Zmor_027757</name>
</gene>
<comment type="caution">
    <text evidence="4">The sequence shown here is derived from an EMBL/GenBank/DDBJ whole genome shotgun (WGS) entry which is preliminary data.</text>
</comment>
<feature type="coiled-coil region" evidence="1">
    <location>
        <begin position="64"/>
        <end position="94"/>
    </location>
</feature>
<dbReference type="Pfam" id="PF14643">
    <property type="entry name" value="DUF4455"/>
    <property type="match status" value="2"/>
</dbReference>
<dbReference type="EMBL" id="JALNTZ010000009">
    <property type="protein sequence ID" value="KAJ3641242.1"/>
    <property type="molecule type" value="Genomic_DNA"/>
</dbReference>
<feature type="domain" description="DUF4455" evidence="3">
    <location>
        <begin position="36"/>
        <end position="204"/>
    </location>
</feature>
<feature type="compositionally biased region" description="Basic and acidic residues" evidence="2">
    <location>
        <begin position="486"/>
        <end position="498"/>
    </location>
</feature>
<dbReference type="PANTHER" id="PTHR21444:SF14">
    <property type="entry name" value="COILED-COIL DOMAIN-CONTAINING PROTEIN 180"/>
    <property type="match status" value="1"/>
</dbReference>
<protein>
    <recommendedName>
        <fullName evidence="3">DUF4455 domain-containing protein</fullName>
    </recommendedName>
</protein>
<proteinExistence type="predicted"/>
<evidence type="ECO:0000256" key="2">
    <source>
        <dbReference type="SAM" id="MobiDB-lite"/>
    </source>
</evidence>
<dbReference type="AlphaFoldDB" id="A0AA38M3L1"/>